<accession>A0A8H5T7I7</accession>
<keyword evidence="11" id="KW-1185">Reference proteome</keyword>
<evidence type="ECO:0000256" key="7">
    <source>
        <dbReference type="PIRSR" id="PIRSR602401-1"/>
    </source>
</evidence>
<dbReference type="PRINTS" id="PR00385">
    <property type="entry name" value="P450"/>
</dbReference>
<dbReference type="Pfam" id="PF00067">
    <property type="entry name" value="p450"/>
    <property type="match status" value="1"/>
</dbReference>
<feature type="signal peptide" evidence="9">
    <location>
        <begin position="1"/>
        <end position="22"/>
    </location>
</feature>
<dbReference type="PANTHER" id="PTHR24305">
    <property type="entry name" value="CYTOCHROME P450"/>
    <property type="match status" value="1"/>
</dbReference>
<dbReference type="Gene3D" id="1.10.630.10">
    <property type="entry name" value="Cytochrome P450"/>
    <property type="match status" value="1"/>
</dbReference>
<dbReference type="InterPro" id="IPR017972">
    <property type="entry name" value="Cyt_P450_CS"/>
</dbReference>
<sequence>MSSTTLLLAIIVFLAIISKAITDYYRGPVSYLPGPWYTRFTGLPLFYARAVGTSRDHLHHAHERYGPVVRVGPKEVSINSIDGYYKIHGVGSRCIKAPVFDSIRFSHSPMLFTMRDPRIHAQRKRILGRGFTAVREEQETKIHRLAKFAVSNIKNEVETGRADVYKWWRCLAVDVISEMALGKPFGLLQSGGQDLPVYKALGNAGPSVILQVILPNWLLSLTKWSPIAWLRDVGQVTDIIFNRVTAALSELRSSSNCGPSIVRNMLSQDEISKKPTLSDDELGSEVAMMLVAGSDSTAATLTYATWEIIRDADLRRKVEDEVATLSPDFTTHDVESLPLLGSILEETLRLYNPAAALVERLVPPGGISIQGYDIPGGTMVYTTGWLISRLEEVFPSPNTFDAYRFTKPSPEQKRAHVPFSVGARRCIGMHLARMEILVTLAVFFRECRGLRLHEDMADEMMAQVGEFFIVPQAGKCDISM</sequence>
<evidence type="ECO:0000313" key="11">
    <source>
        <dbReference type="Proteomes" id="UP000567885"/>
    </source>
</evidence>
<name>A0A8H5T7I7_FUSHE</name>
<reference evidence="10 11" key="1">
    <citation type="submission" date="2020-05" db="EMBL/GenBank/DDBJ databases">
        <title>Identification and distribution of gene clusters putatively required for synthesis of sphingolipid metabolism inhibitors in phylogenetically diverse species of the filamentous fungus Fusarium.</title>
        <authorList>
            <person name="Kim H.-S."/>
            <person name="Busman M."/>
            <person name="Brown D.W."/>
            <person name="Divon H."/>
            <person name="Uhlig S."/>
            <person name="Proctor R.H."/>
        </authorList>
    </citation>
    <scope>NUCLEOTIDE SEQUENCE [LARGE SCALE GENOMIC DNA]</scope>
    <source>
        <strain evidence="10 11">NRRL 20693</strain>
    </source>
</reference>
<dbReference type="InterPro" id="IPR002401">
    <property type="entry name" value="Cyt_P450_E_grp-I"/>
</dbReference>
<evidence type="ECO:0000256" key="3">
    <source>
        <dbReference type="ARBA" id="ARBA00022617"/>
    </source>
</evidence>
<keyword evidence="3 7" id="KW-0349">Heme</keyword>
<dbReference type="Proteomes" id="UP000567885">
    <property type="component" value="Unassembled WGS sequence"/>
</dbReference>
<keyword evidence="8 10" id="KW-0503">Monooxygenase</keyword>
<feature type="binding site" description="axial binding residue" evidence="7">
    <location>
        <position position="426"/>
    </location>
    <ligand>
        <name>heme</name>
        <dbReference type="ChEBI" id="CHEBI:30413"/>
    </ligand>
    <ligandPart>
        <name>Fe</name>
        <dbReference type="ChEBI" id="CHEBI:18248"/>
    </ligandPart>
</feature>
<dbReference type="InterPro" id="IPR036396">
    <property type="entry name" value="Cyt_P450_sf"/>
</dbReference>
<proteinExistence type="inferred from homology"/>
<evidence type="ECO:0000256" key="9">
    <source>
        <dbReference type="SAM" id="SignalP"/>
    </source>
</evidence>
<dbReference type="GO" id="GO:0005506">
    <property type="term" value="F:iron ion binding"/>
    <property type="evidence" value="ECO:0007669"/>
    <property type="project" value="InterPro"/>
</dbReference>
<dbReference type="GO" id="GO:0020037">
    <property type="term" value="F:heme binding"/>
    <property type="evidence" value="ECO:0007669"/>
    <property type="project" value="InterPro"/>
</dbReference>
<evidence type="ECO:0000313" key="10">
    <source>
        <dbReference type="EMBL" id="KAF5667119.1"/>
    </source>
</evidence>
<keyword evidence="4 7" id="KW-0479">Metal-binding</keyword>
<dbReference type="PRINTS" id="PR00463">
    <property type="entry name" value="EP450I"/>
</dbReference>
<protein>
    <submittedName>
        <fullName evidence="10">Cytochrome P450 monooxygenase</fullName>
    </submittedName>
</protein>
<keyword evidence="6 7" id="KW-0408">Iron</keyword>
<dbReference type="InterPro" id="IPR001128">
    <property type="entry name" value="Cyt_P450"/>
</dbReference>
<dbReference type="GO" id="GO:0004497">
    <property type="term" value="F:monooxygenase activity"/>
    <property type="evidence" value="ECO:0007669"/>
    <property type="project" value="UniProtKB-KW"/>
</dbReference>
<dbReference type="OrthoDB" id="1470350at2759"/>
<evidence type="ECO:0000256" key="1">
    <source>
        <dbReference type="ARBA" id="ARBA00001971"/>
    </source>
</evidence>
<evidence type="ECO:0000256" key="2">
    <source>
        <dbReference type="ARBA" id="ARBA00010617"/>
    </source>
</evidence>
<dbReference type="EMBL" id="JAAGWQ010000103">
    <property type="protein sequence ID" value="KAF5667119.1"/>
    <property type="molecule type" value="Genomic_DNA"/>
</dbReference>
<evidence type="ECO:0000256" key="6">
    <source>
        <dbReference type="ARBA" id="ARBA00023004"/>
    </source>
</evidence>
<comment type="caution">
    <text evidence="10">The sequence shown here is derived from an EMBL/GenBank/DDBJ whole genome shotgun (WGS) entry which is preliminary data.</text>
</comment>
<dbReference type="PANTHER" id="PTHR24305:SF96">
    <property type="entry name" value="CYTOCHROME P450 MONOOXYGENASE STCB-RELATED"/>
    <property type="match status" value="1"/>
</dbReference>
<gene>
    <name evidence="10" type="ORF">FHETE_5822</name>
</gene>
<dbReference type="InterPro" id="IPR050121">
    <property type="entry name" value="Cytochrome_P450_monoxygenase"/>
</dbReference>
<organism evidence="10 11">
    <name type="scientific">Fusarium heterosporum</name>
    <dbReference type="NCBI Taxonomy" id="42747"/>
    <lineage>
        <taxon>Eukaryota</taxon>
        <taxon>Fungi</taxon>
        <taxon>Dikarya</taxon>
        <taxon>Ascomycota</taxon>
        <taxon>Pezizomycotina</taxon>
        <taxon>Sordariomycetes</taxon>
        <taxon>Hypocreomycetidae</taxon>
        <taxon>Hypocreales</taxon>
        <taxon>Nectriaceae</taxon>
        <taxon>Fusarium</taxon>
        <taxon>Fusarium heterosporum species complex</taxon>
    </lineage>
</organism>
<evidence type="ECO:0000256" key="4">
    <source>
        <dbReference type="ARBA" id="ARBA00022723"/>
    </source>
</evidence>
<dbReference type="GO" id="GO:0016705">
    <property type="term" value="F:oxidoreductase activity, acting on paired donors, with incorporation or reduction of molecular oxygen"/>
    <property type="evidence" value="ECO:0007669"/>
    <property type="project" value="InterPro"/>
</dbReference>
<dbReference type="AlphaFoldDB" id="A0A8H5T7I7"/>
<keyword evidence="5 8" id="KW-0560">Oxidoreductase</keyword>
<keyword evidence="9" id="KW-0732">Signal</keyword>
<evidence type="ECO:0000256" key="5">
    <source>
        <dbReference type="ARBA" id="ARBA00023002"/>
    </source>
</evidence>
<comment type="similarity">
    <text evidence="2 8">Belongs to the cytochrome P450 family.</text>
</comment>
<dbReference type="SUPFAM" id="SSF48264">
    <property type="entry name" value="Cytochrome P450"/>
    <property type="match status" value="1"/>
</dbReference>
<dbReference type="PROSITE" id="PS00086">
    <property type="entry name" value="CYTOCHROME_P450"/>
    <property type="match status" value="1"/>
</dbReference>
<feature type="chain" id="PRO_5034833421" evidence="9">
    <location>
        <begin position="23"/>
        <end position="480"/>
    </location>
</feature>
<comment type="cofactor">
    <cofactor evidence="1 7">
        <name>heme</name>
        <dbReference type="ChEBI" id="CHEBI:30413"/>
    </cofactor>
</comment>
<evidence type="ECO:0000256" key="8">
    <source>
        <dbReference type="RuleBase" id="RU000461"/>
    </source>
</evidence>